<dbReference type="InterPro" id="IPR001128">
    <property type="entry name" value="Cyt_P450"/>
</dbReference>
<dbReference type="GO" id="GO:0016712">
    <property type="term" value="F:oxidoreductase activity, acting on paired donors, with incorporation or reduction of molecular oxygen, reduced flavin or flavoprotein as one donor, and incorporation of one atom of oxygen"/>
    <property type="evidence" value="ECO:0007669"/>
    <property type="project" value="UniProtKB-EC"/>
</dbReference>
<dbReference type="HOGENOM" id="CLU_3089547_0_0_1"/>
<reference evidence="13 15" key="1">
    <citation type="submission" date="2008-03" db="EMBL/GenBank/DDBJ databases">
        <title>Annotation of Ixodes scapularis.</title>
        <authorList>
            <consortium name="Ixodes scapularis Genome Project Consortium"/>
            <person name="Caler E."/>
            <person name="Hannick L.I."/>
            <person name="Bidwell S."/>
            <person name="Joardar V."/>
            <person name="Thiagarajan M."/>
            <person name="Amedeo P."/>
            <person name="Galinsky K.J."/>
            <person name="Schobel S."/>
            <person name="Inman J."/>
            <person name="Hostetler J."/>
            <person name="Miller J."/>
            <person name="Hammond M."/>
            <person name="Megy K."/>
            <person name="Lawson D."/>
            <person name="Kodira C."/>
            <person name="Sutton G."/>
            <person name="Meyer J."/>
            <person name="Hill C.A."/>
            <person name="Birren B."/>
            <person name="Nene V."/>
            <person name="Collins F."/>
            <person name="Alarcon-Chaidez F."/>
            <person name="Wikel S."/>
            <person name="Strausberg R."/>
        </authorList>
    </citation>
    <scope>NUCLEOTIDE SEQUENCE [LARGE SCALE GENOMIC DNA]</scope>
    <source>
        <strain evidence="15">Wikel</strain>
        <strain evidence="13">Wikel colony</strain>
    </source>
</reference>
<protein>
    <submittedName>
        <fullName evidence="13 14">Cytochrome P450, putative</fullName>
        <ecNumber evidence="13">1.14.14.1</ecNumber>
    </submittedName>
</protein>
<dbReference type="Proteomes" id="UP000001555">
    <property type="component" value="Unassembled WGS sequence"/>
</dbReference>
<dbReference type="PANTHER" id="PTHR24292">
    <property type="entry name" value="CYTOCHROME P450"/>
    <property type="match status" value="1"/>
</dbReference>
<dbReference type="EC" id="1.14.14.1" evidence="13"/>
<dbReference type="EMBL" id="ABJB010499310">
    <property type="status" value="NOT_ANNOTATED_CDS"/>
    <property type="molecule type" value="Genomic_DNA"/>
</dbReference>
<keyword evidence="8" id="KW-0492">Microsome</keyword>
<organism>
    <name type="scientific">Ixodes scapularis</name>
    <name type="common">Black-legged tick</name>
    <name type="synonym">Deer tick</name>
    <dbReference type="NCBI Taxonomy" id="6945"/>
    <lineage>
        <taxon>Eukaryota</taxon>
        <taxon>Metazoa</taxon>
        <taxon>Ecdysozoa</taxon>
        <taxon>Arthropoda</taxon>
        <taxon>Chelicerata</taxon>
        <taxon>Arachnida</taxon>
        <taxon>Acari</taxon>
        <taxon>Parasitiformes</taxon>
        <taxon>Ixodida</taxon>
        <taxon>Ixodoidea</taxon>
        <taxon>Ixodidae</taxon>
        <taxon>Ixodinae</taxon>
        <taxon>Ixodes</taxon>
    </lineage>
</organism>
<evidence type="ECO:0000313" key="15">
    <source>
        <dbReference type="Proteomes" id="UP000001555"/>
    </source>
</evidence>
<evidence type="ECO:0000313" key="13">
    <source>
        <dbReference type="EMBL" id="EEC05341.1"/>
    </source>
</evidence>
<keyword evidence="12" id="KW-0472">Membrane</keyword>
<keyword evidence="5" id="KW-0349">Heme</keyword>
<keyword evidence="9 13" id="KW-0560">Oxidoreductase</keyword>
<dbReference type="InParanoid" id="B7PFG9"/>
<evidence type="ECO:0000256" key="9">
    <source>
        <dbReference type="ARBA" id="ARBA00023002"/>
    </source>
</evidence>
<evidence type="ECO:0000256" key="6">
    <source>
        <dbReference type="ARBA" id="ARBA00022723"/>
    </source>
</evidence>
<evidence type="ECO:0000256" key="11">
    <source>
        <dbReference type="ARBA" id="ARBA00023033"/>
    </source>
</evidence>
<dbReference type="SUPFAM" id="SSF48264">
    <property type="entry name" value="Cytochrome P450"/>
    <property type="match status" value="1"/>
</dbReference>
<evidence type="ECO:0000256" key="7">
    <source>
        <dbReference type="ARBA" id="ARBA00022824"/>
    </source>
</evidence>
<evidence type="ECO:0000256" key="1">
    <source>
        <dbReference type="ARBA" id="ARBA00001971"/>
    </source>
</evidence>
<dbReference type="Gene3D" id="1.10.630.10">
    <property type="entry name" value="Cytochrome P450"/>
    <property type="match status" value="1"/>
</dbReference>
<evidence type="ECO:0000256" key="12">
    <source>
        <dbReference type="ARBA" id="ARBA00023136"/>
    </source>
</evidence>
<dbReference type="Pfam" id="PF00067">
    <property type="entry name" value="p450"/>
    <property type="match status" value="1"/>
</dbReference>
<evidence type="ECO:0000313" key="14">
    <source>
        <dbReference type="EnsemblMetazoa" id="ISCW005054-PA"/>
    </source>
</evidence>
<dbReference type="EnsemblMetazoa" id="ISCW005054-RA">
    <property type="protein sequence ID" value="ISCW005054-PA"/>
    <property type="gene ID" value="ISCW005054"/>
</dbReference>
<keyword evidence="10" id="KW-0408">Iron</keyword>
<sequence>MGLERYGPSDYGLGDTGIKIPKDCVIAVPVYAMHHDPDYFPDPSKFDPDRSV</sequence>
<dbReference type="GO" id="GO:0005506">
    <property type="term" value="F:iron ion binding"/>
    <property type="evidence" value="ECO:0007669"/>
    <property type="project" value="InterPro"/>
</dbReference>
<evidence type="ECO:0000256" key="5">
    <source>
        <dbReference type="ARBA" id="ARBA00022617"/>
    </source>
</evidence>
<evidence type="ECO:0000256" key="2">
    <source>
        <dbReference type="ARBA" id="ARBA00004174"/>
    </source>
</evidence>
<evidence type="ECO:0000256" key="10">
    <source>
        <dbReference type="ARBA" id="ARBA00023004"/>
    </source>
</evidence>
<keyword evidence="11" id="KW-0503">Monooxygenase</keyword>
<accession>B7PFG9</accession>
<evidence type="ECO:0000256" key="4">
    <source>
        <dbReference type="ARBA" id="ARBA00010617"/>
    </source>
</evidence>
<gene>
    <name evidence="13" type="ORF">IscW_ISCW005054</name>
</gene>
<name>B7PFG9_IXOSC</name>
<dbReference type="VEuPathDB" id="VectorBase:ISCW005054"/>
<keyword evidence="6" id="KW-0479">Metal-binding</keyword>
<comment type="similarity">
    <text evidence="4">Belongs to the cytochrome P450 family.</text>
</comment>
<dbReference type="VEuPathDB" id="VectorBase:ISCI005054"/>
<dbReference type="GO" id="GO:0020037">
    <property type="term" value="F:heme binding"/>
    <property type="evidence" value="ECO:0007669"/>
    <property type="project" value="InterPro"/>
</dbReference>
<dbReference type="PaxDb" id="6945-B7PFG9"/>
<comment type="subcellular location">
    <subcellularLocation>
        <location evidence="3">Endoplasmic reticulum membrane</location>
        <topology evidence="3">Peripheral membrane protein</topology>
    </subcellularLocation>
    <subcellularLocation>
        <location evidence="2">Microsome membrane</location>
        <topology evidence="2">Peripheral membrane protein</topology>
    </subcellularLocation>
</comment>
<proteinExistence type="inferred from homology"/>
<keyword evidence="7" id="KW-0256">Endoplasmic reticulum</keyword>
<dbReference type="EMBL" id="DS702573">
    <property type="protein sequence ID" value="EEC05341.1"/>
    <property type="molecule type" value="Genomic_DNA"/>
</dbReference>
<dbReference type="PANTHER" id="PTHR24292:SF54">
    <property type="entry name" value="CYP9F3-RELATED"/>
    <property type="match status" value="1"/>
</dbReference>
<dbReference type="InterPro" id="IPR036396">
    <property type="entry name" value="Cyt_P450_sf"/>
</dbReference>
<reference evidence="14" key="2">
    <citation type="submission" date="2020-05" db="UniProtKB">
        <authorList>
            <consortium name="EnsemblMetazoa"/>
        </authorList>
    </citation>
    <scope>IDENTIFICATION</scope>
    <source>
        <strain evidence="14">wikel</strain>
    </source>
</reference>
<dbReference type="InterPro" id="IPR050476">
    <property type="entry name" value="Insect_CytP450_Detox"/>
</dbReference>
<dbReference type="AlphaFoldDB" id="B7PFG9"/>
<dbReference type="GO" id="GO:0005789">
    <property type="term" value="C:endoplasmic reticulum membrane"/>
    <property type="evidence" value="ECO:0007669"/>
    <property type="project" value="UniProtKB-SubCell"/>
</dbReference>
<evidence type="ECO:0000256" key="3">
    <source>
        <dbReference type="ARBA" id="ARBA00004406"/>
    </source>
</evidence>
<comment type="cofactor">
    <cofactor evidence="1">
        <name>heme</name>
        <dbReference type="ChEBI" id="CHEBI:30413"/>
    </cofactor>
</comment>
<evidence type="ECO:0000256" key="8">
    <source>
        <dbReference type="ARBA" id="ARBA00022848"/>
    </source>
</evidence>
<keyword evidence="15" id="KW-1185">Reference proteome</keyword>